<accession>A0A921LSZ4</accession>
<comment type="caution">
    <text evidence="1">The sequence shown here is derived from an EMBL/GenBank/DDBJ whole genome shotgun (WGS) entry which is preliminary data.</text>
</comment>
<reference evidence="1" key="2">
    <citation type="submission" date="2021-09" db="EMBL/GenBank/DDBJ databases">
        <authorList>
            <person name="Gilroy R."/>
        </authorList>
    </citation>
    <scope>NUCLEOTIDE SEQUENCE</scope>
    <source>
        <strain evidence="1">ChiHjej13B12-9602</strain>
    </source>
</reference>
<evidence type="ECO:0000313" key="2">
    <source>
        <dbReference type="Proteomes" id="UP000753256"/>
    </source>
</evidence>
<evidence type="ECO:0000313" key="1">
    <source>
        <dbReference type="EMBL" id="HJG36676.1"/>
    </source>
</evidence>
<evidence type="ECO:0008006" key="3">
    <source>
        <dbReference type="Google" id="ProtNLM"/>
    </source>
</evidence>
<dbReference type="RefSeq" id="WP_273188966.1">
    <property type="nucleotide sequence ID" value="NZ_DYUZ01000008.1"/>
</dbReference>
<sequence length="510" mass="56762">MEPKSGRKPINVLAEYLTSWIRENSEEALPFDSFESLRPHRVAQKDVERWIFNCNYIYSRVGDFLYDENLLPDDTGKLNDLIVSIERSFKAISDNTPLDLRSKPQQSVVYELSRDWPPFSRRSRNSMGLFRRALERFARESPEFCAEHEEELAALEGQLAEEATFYAEVGRQAGTGPRAFATRCRELLPIWCAKEINPIITLLIWTDEQAIARLASLLREAFSVHATDMAASEDAIDAWYEATLQAQAAYIDTIDDDNDLSALSVREIGALLATCGFSLDHGGSSARLPRWLLGKSRLIWNIVICAVLGPGEAIGGIQPRRSATAETGRCAPLTLHPRSLNGEALLRRRYRSGRVETVDRLALDGVRAPGLWKVIGSHYDPHAPLPNSAYRGQFAHLGAAYVASEVPCAAGTPREGSDDSRFHVELTLELDQDANVSIVLHDLDSKNGTCVLRTGAGRATWFAFPGRRHLTEGDWAARLGIPKGDIHLVRELPLERGDIIQLASSCFELI</sequence>
<reference evidence="1" key="1">
    <citation type="journal article" date="2021" name="PeerJ">
        <title>Extensive microbial diversity within the chicken gut microbiome revealed by metagenomics and culture.</title>
        <authorList>
            <person name="Gilroy R."/>
            <person name="Ravi A."/>
            <person name="Getino M."/>
            <person name="Pursley I."/>
            <person name="Horton D.L."/>
            <person name="Alikhan N.F."/>
            <person name="Baker D."/>
            <person name="Gharbi K."/>
            <person name="Hall N."/>
            <person name="Watson M."/>
            <person name="Adriaenssens E.M."/>
            <person name="Foster-Nyarko E."/>
            <person name="Jarju S."/>
            <person name="Secka A."/>
            <person name="Antonio M."/>
            <person name="Oren A."/>
            <person name="Chaudhuri R.R."/>
            <person name="La Ragione R."/>
            <person name="Hildebrand F."/>
            <person name="Pallen M.J."/>
        </authorList>
    </citation>
    <scope>NUCLEOTIDE SEQUENCE</scope>
    <source>
        <strain evidence="1">ChiHjej13B12-9602</strain>
    </source>
</reference>
<protein>
    <recommendedName>
        <fullName evidence="3">FHA domain-containing protein</fullName>
    </recommendedName>
</protein>
<organism evidence="1 2">
    <name type="scientific">Enorma phocaeensis</name>
    <dbReference type="NCBI Taxonomy" id="1871019"/>
    <lineage>
        <taxon>Bacteria</taxon>
        <taxon>Bacillati</taxon>
        <taxon>Actinomycetota</taxon>
        <taxon>Coriobacteriia</taxon>
        <taxon>Coriobacteriales</taxon>
        <taxon>Coriobacteriaceae</taxon>
        <taxon>Enorma</taxon>
    </lineage>
</organism>
<gene>
    <name evidence="1" type="ORF">K8V70_02265</name>
</gene>
<dbReference type="AlphaFoldDB" id="A0A921LSZ4"/>
<name>A0A921LSZ4_9ACTN</name>
<dbReference type="EMBL" id="DYUZ01000008">
    <property type="protein sequence ID" value="HJG36676.1"/>
    <property type="molecule type" value="Genomic_DNA"/>
</dbReference>
<dbReference type="Proteomes" id="UP000753256">
    <property type="component" value="Unassembled WGS sequence"/>
</dbReference>
<proteinExistence type="predicted"/>